<dbReference type="PANTHER" id="PTHR11941:SF54">
    <property type="entry name" value="ENOYL-COA HYDRATASE, MITOCHONDRIAL"/>
    <property type="match status" value="1"/>
</dbReference>
<keyword evidence="4" id="KW-1185">Reference proteome</keyword>
<accession>A0ABP8X3I4</accession>
<dbReference type="InterPro" id="IPR018376">
    <property type="entry name" value="Enoyl-CoA_hyd/isom_CS"/>
</dbReference>
<dbReference type="RefSeq" id="WP_345382569.1">
    <property type="nucleotide sequence ID" value="NZ_BAABIC010000015.1"/>
</dbReference>
<dbReference type="Gene3D" id="3.90.226.10">
    <property type="entry name" value="2-enoyl-CoA Hydratase, Chain A, domain 1"/>
    <property type="match status" value="1"/>
</dbReference>
<dbReference type="Pfam" id="PF00378">
    <property type="entry name" value="ECH_1"/>
    <property type="match status" value="1"/>
</dbReference>
<organism evidence="3 4">
    <name type="scientific">Pseudonocardia yuanmonensis</name>
    <dbReference type="NCBI Taxonomy" id="1095914"/>
    <lineage>
        <taxon>Bacteria</taxon>
        <taxon>Bacillati</taxon>
        <taxon>Actinomycetota</taxon>
        <taxon>Actinomycetes</taxon>
        <taxon>Pseudonocardiales</taxon>
        <taxon>Pseudonocardiaceae</taxon>
        <taxon>Pseudonocardia</taxon>
    </lineage>
</organism>
<name>A0ABP8X3I4_9PSEU</name>
<dbReference type="InterPro" id="IPR029045">
    <property type="entry name" value="ClpP/crotonase-like_dom_sf"/>
</dbReference>
<reference evidence="4" key="1">
    <citation type="journal article" date="2019" name="Int. J. Syst. Evol. Microbiol.">
        <title>The Global Catalogue of Microorganisms (GCM) 10K type strain sequencing project: providing services to taxonomists for standard genome sequencing and annotation.</title>
        <authorList>
            <consortium name="The Broad Institute Genomics Platform"/>
            <consortium name="The Broad Institute Genome Sequencing Center for Infectious Disease"/>
            <person name="Wu L."/>
            <person name="Ma J."/>
        </authorList>
    </citation>
    <scope>NUCLEOTIDE SEQUENCE [LARGE SCALE GENOMIC DNA]</scope>
    <source>
        <strain evidence="4">JCM 18055</strain>
    </source>
</reference>
<protein>
    <submittedName>
        <fullName evidence="3">Enoyl-CoA hydratase/isomerase family protein</fullName>
    </submittedName>
</protein>
<dbReference type="CDD" id="cd06558">
    <property type="entry name" value="crotonase-like"/>
    <property type="match status" value="1"/>
</dbReference>
<dbReference type="PROSITE" id="PS00166">
    <property type="entry name" value="ENOYL_COA_HYDRATASE"/>
    <property type="match status" value="1"/>
</dbReference>
<proteinExistence type="inferred from homology"/>
<sequence length="270" mass="28555">MTSTLTAAVVQERRGAALWLRLNRPEVFNGLNQEVLDGLAAGLDAAEADPEVRVLVIAAEGKAFCAGADLRYARSLADEPVPDGAASATNAFLHRVRVVLDRIESFRKPVVAAVNGVAIGGGLELVLVCDLAVASRGAKLGDGHAVYGQIPGGGASVRLVRRLGLSTAKHLMFTGELYPAERYLGTDLVVDVVDPDELVPAVDRLVDVIAQRSPVGLAAMKRLANAAEDTPLPVAVTRELEASALHERSADWREGISAFADKRTPHYPGK</sequence>
<evidence type="ECO:0000313" key="3">
    <source>
        <dbReference type="EMBL" id="GAA4700162.1"/>
    </source>
</evidence>
<dbReference type="PANTHER" id="PTHR11941">
    <property type="entry name" value="ENOYL-COA HYDRATASE-RELATED"/>
    <property type="match status" value="1"/>
</dbReference>
<dbReference type="InterPro" id="IPR001753">
    <property type="entry name" value="Enoyl-CoA_hydra/iso"/>
</dbReference>
<evidence type="ECO:0000313" key="4">
    <source>
        <dbReference type="Proteomes" id="UP001500325"/>
    </source>
</evidence>
<gene>
    <name evidence="3" type="ORF">GCM10023215_43580</name>
</gene>
<evidence type="ECO:0000256" key="1">
    <source>
        <dbReference type="ARBA" id="ARBA00005254"/>
    </source>
</evidence>
<comment type="similarity">
    <text evidence="1 2">Belongs to the enoyl-CoA hydratase/isomerase family.</text>
</comment>
<dbReference type="EMBL" id="BAABIC010000015">
    <property type="protein sequence ID" value="GAA4700162.1"/>
    <property type="molecule type" value="Genomic_DNA"/>
</dbReference>
<dbReference type="Proteomes" id="UP001500325">
    <property type="component" value="Unassembled WGS sequence"/>
</dbReference>
<comment type="caution">
    <text evidence="3">The sequence shown here is derived from an EMBL/GenBank/DDBJ whole genome shotgun (WGS) entry which is preliminary data.</text>
</comment>
<dbReference type="SUPFAM" id="SSF52096">
    <property type="entry name" value="ClpP/crotonase"/>
    <property type="match status" value="1"/>
</dbReference>
<evidence type="ECO:0000256" key="2">
    <source>
        <dbReference type="RuleBase" id="RU003707"/>
    </source>
</evidence>